<keyword evidence="3" id="KW-1185">Reference proteome</keyword>
<evidence type="ECO:0000256" key="1">
    <source>
        <dbReference type="SAM" id="Phobius"/>
    </source>
</evidence>
<dbReference type="VEuPathDB" id="TriTrypDB:Lsey_0215_0150"/>
<protein>
    <submittedName>
        <fullName evidence="2">None</fullName>
    </submittedName>
</protein>
<keyword evidence="1" id="KW-0472">Membrane</keyword>
<organism evidence="2 3">
    <name type="scientific">Leptomonas seymouri</name>
    <dbReference type="NCBI Taxonomy" id="5684"/>
    <lineage>
        <taxon>Eukaryota</taxon>
        <taxon>Discoba</taxon>
        <taxon>Euglenozoa</taxon>
        <taxon>Kinetoplastea</taxon>
        <taxon>Metakinetoplastina</taxon>
        <taxon>Trypanosomatida</taxon>
        <taxon>Trypanosomatidae</taxon>
        <taxon>Leishmaniinae</taxon>
        <taxon>Leptomonas</taxon>
    </lineage>
</organism>
<gene>
    <name evidence="2" type="ORF">ABL78_5947</name>
</gene>
<dbReference type="Proteomes" id="UP000038009">
    <property type="component" value="Unassembled WGS sequence"/>
</dbReference>
<evidence type="ECO:0000313" key="3">
    <source>
        <dbReference type="Proteomes" id="UP000038009"/>
    </source>
</evidence>
<feature type="transmembrane region" description="Helical" evidence="1">
    <location>
        <begin position="170"/>
        <end position="191"/>
    </location>
</feature>
<dbReference type="EMBL" id="LJSK01000215">
    <property type="protein sequence ID" value="KPI85012.1"/>
    <property type="molecule type" value="Genomic_DNA"/>
</dbReference>
<reference evidence="2 3" key="1">
    <citation type="journal article" date="2015" name="PLoS Pathog.">
        <title>Leptomonas seymouri: Adaptations to the Dixenous Life Cycle Analyzed by Genome Sequencing, Transcriptome Profiling and Co-infection with Leishmania donovani.</title>
        <authorList>
            <person name="Kraeva N."/>
            <person name="Butenko A."/>
            <person name="Hlavacova J."/>
            <person name="Kostygov A."/>
            <person name="Myskova J."/>
            <person name="Grybchuk D."/>
            <person name="Lestinova T."/>
            <person name="Votypka J."/>
            <person name="Volf P."/>
            <person name="Opperdoes F."/>
            <person name="Flegontov P."/>
            <person name="Lukes J."/>
            <person name="Yurchenko V."/>
        </authorList>
    </citation>
    <scope>NUCLEOTIDE SEQUENCE [LARGE SCALE GENOMIC DNA]</scope>
    <source>
        <strain evidence="2 3">ATCC 30220</strain>
    </source>
</reference>
<feature type="transmembrane region" description="Helical" evidence="1">
    <location>
        <begin position="115"/>
        <end position="141"/>
    </location>
</feature>
<evidence type="ECO:0000313" key="2">
    <source>
        <dbReference type="EMBL" id="KPI85012.1"/>
    </source>
</evidence>
<keyword evidence="1" id="KW-1133">Transmembrane helix</keyword>
<proteinExistence type="predicted"/>
<accession>A0A0N1PAB5</accession>
<feature type="transmembrane region" description="Helical" evidence="1">
    <location>
        <begin position="34"/>
        <end position="56"/>
    </location>
</feature>
<dbReference type="AlphaFoldDB" id="A0A0N1PAB5"/>
<name>A0A0N1PAB5_LEPSE</name>
<sequence>MSRLLLMMIPSSLLVGLFPPLPYQALKIKKKDVIYLTYFCFSASLFFSFFFLFFFFPLQLYIIYVCCVEHQESLAESRKEKVGCCVVVSRDVPSARRTNGCTCERSATNRSLRSIIARVCWGFLSFFFYFLSCSLVGPLLFCGDSYSDASSHHHHSLCCWVCATRLPLPLLHLCAILSFLLSFLLLSVFFLSSLR</sequence>
<keyword evidence="1" id="KW-0812">Transmembrane</keyword>
<comment type="caution">
    <text evidence="2">The sequence shown here is derived from an EMBL/GenBank/DDBJ whole genome shotgun (WGS) entry which is preliminary data.</text>
</comment>